<dbReference type="KEGG" id="bdw:94337302"/>
<dbReference type="EMBL" id="JALLKP010000004">
    <property type="protein sequence ID" value="KAK2195330.1"/>
    <property type="molecule type" value="Genomic_DNA"/>
</dbReference>
<comment type="caution">
    <text evidence="1">The sequence shown here is derived from an EMBL/GenBank/DDBJ whole genome shotgun (WGS) entry which is preliminary data.</text>
</comment>
<reference evidence="1" key="1">
    <citation type="journal article" date="2023" name="Nat. Microbiol.">
        <title>Babesia duncani multi-omics identifies virulence factors and drug targets.</title>
        <authorList>
            <person name="Singh P."/>
            <person name="Lonardi S."/>
            <person name="Liang Q."/>
            <person name="Vydyam P."/>
            <person name="Khabirova E."/>
            <person name="Fang T."/>
            <person name="Gihaz S."/>
            <person name="Thekkiniath J."/>
            <person name="Munshi M."/>
            <person name="Abel S."/>
            <person name="Ciampossin L."/>
            <person name="Batugedara G."/>
            <person name="Gupta M."/>
            <person name="Lu X.M."/>
            <person name="Lenz T."/>
            <person name="Chakravarty S."/>
            <person name="Cornillot E."/>
            <person name="Hu Y."/>
            <person name="Ma W."/>
            <person name="Gonzalez L.M."/>
            <person name="Sanchez S."/>
            <person name="Estrada K."/>
            <person name="Sanchez-Flores A."/>
            <person name="Montero E."/>
            <person name="Harb O.S."/>
            <person name="Le Roch K.G."/>
            <person name="Mamoun C.B."/>
        </authorList>
    </citation>
    <scope>NUCLEOTIDE SEQUENCE</scope>
    <source>
        <strain evidence="1">WA1</strain>
    </source>
</reference>
<sequence length="87" mass="9544">MLQFEDTNLIGNLHALSRRCIVAASDQDQTLVALATCNTIHVFHHLENRFHPCAQINGEATPLALISTRSQRKHKIEAAPGDSTQVG</sequence>
<keyword evidence="2" id="KW-1185">Reference proteome</keyword>
<dbReference type="RefSeq" id="XP_067802173.1">
    <property type="nucleotide sequence ID" value="XM_067948022.1"/>
</dbReference>
<name>A0AAD9PIJ5_9APIC</name>
<evidence type="ECO:0000313" key="1">
    <source>
        <dbReference type="EMBL" id="KAK2195330.1"/>
    </source>
</evidence>
<accession>A0AAD9PIJ5</accession>
<proteinExistence type="predicted"/>
<protein>
    <submittedName>
        <fullName evidence="1">Uncharacterized protein</fullName>
    </submittedName>
</protein>
<dbReference type="Proteomes" id="UP001214638">
    <property type="component" value="Unassembled WGS sequence"/>
</dbReference>
<gene>
    <name evidence="1" type="ORF">BdWA1_003005</name>
</gene>
<dbReference type="AlphaFoldDB" id="A0AAD9PIJ5"/>
<dbReference type="GeneID" id="94337302"/>
<evidence type="ECO:0000313" key="2">
    <source>
        <dbReference type="Proteomes" id="UP001214638"/>
    </source>
</evidence>
<organism evidence="1 2">
    <name type="scientific">Babesia duncani</name>
    <dbReference type="NCBI Taxonomy" id="323732"/>
    <lineage>
        <taxon>Eukaryota</taxon>
        <taxon>Sar</taxon>
        <taxon>Alveolata</taxon>
        <taxon>Apicomplexa</taxon>
        <taxon>Aconoidasida</taxon>
        <taxon>Piroplasmida</taxon>
        <taxon>Babesiidae</taxon>
        <taxon>Babesia</taxon>
    </lineage>
</organism>